<dbReference type="InterPro" id="IPR020904">
    <property type="entry name" value="Sc_DH/Rdtase_CS"/>
</dbReference>
<dbReference type="PROSITE" id="PS00061">
    <property type="entry name" value="ADH_SHORT"/>
    <property type="match status" value="1"/>
</dbReference>
<evidence type="ECO:0000256" key="1">
    <source>
        <dbReference type="ARBA" id="ARBA00006484"/>
    </source>
</evidence>
<dbReference type="Gene3D" id="3.40.50.720">
    <property type="entry name" value="NAD(P)-binding Rossmann-like Domain"/>
    <property type="match status" value="1"/>
</dbReference>
<reference evidence="4" key="1">
    <citation type="submission" date="2020-11" db="EMBL/GenBank/DDBJ databases">
        <title>Sequencing the genomes of 1000 actinobacteria strains.</title>
        <authorList>
            <person name="Klenk H.-P."/>
        </authorList>
    </citation>
    <scope>NUCLEOTIDE SEQUENCE</scope>
    <source>
        <strain evidence="4">DSM 45632</strain>
    </source>
</reference>
<dbReference type="FunFam" id="3.40.50.720:FF:000215">
    <property type="entry name" value="3-hydroxyacyl-CoA dehydrogenase type-2"/>
    <property type="match status" value="1"/>
</dbReference>
<dbReference type="InterPro" id="IPR002347">
    <property type="entry name" value="SDR_fam"/>
</dbReference>
<dbReference type="PRINTS" id="PR00080">
    <property type="entry name" value="SDRFAMILY"/>
</dbReference>
<evidence type="ECO:0000256" key="3">
    <source>
        <dbReference type="RuleBase" id="RU000363"/>
    </source>
</evidence>
<name>A0A931DV94_9CORY</name>
<proteinExistence type="inferred from homology"/>
<keyword evidence="5" id="KW-1185">Reference proteome</keyword>
<dbReference type="RefSeq" id="WP_196824602.1">
    <property type="nucleotide sequence ID" value="NZ_CP046980.1"/>
</dbReference>
<evidence type="ECO:0000313" key="5">
    <source>
        <dbReference type="Proteomes" id="UP000658613"/>
    </source>
</evidence>
<dbReference type="CDD" id="cd05371">
    <property type="entry name" value="HSD10-like_SDR_c"/>
    <property type="match status" value="1"/>
</dbReference>
<organism evidence="4 5">
    <name type="scientific">Corynebacterium aquatimens</name>
    <dbReference type="NCBI Taxonomy" id="1190508"/>
    <lineage>
        <taxon>Bacteria</taxon>
        <taxon>Bacillati</taxon>
        <taxon>Actinomycetota</taxon>
        <taxon>Actinomycetes</taxon>
        <taxon>Mycobacteriales</taxon>
        <taxon>Corynebacteriaceae</taxon>
        <taxon>Corynebacterium</taxon>
    </lineage>
</organism>
<dbReference type="InterPro" id="IPR036291">
    <property type="entry name" value="NAD(P)-bd_dom_sf"/>
</dbReference>
<dbReference type="PRINTS" id="PR00081">
    <property type="entry name" value="GDHRDH"/>
</dbReference>
<dbReference type="PANTHER" id="PTHR43658:SF8">
    <property type="entry name" value="17-BETA-HYDROXYSTEROID DEHYDROGENASE 14-RELATED"/>
    <property type="match status" value="1"/>
</dbReference>
<dbReference type="Proteomes" id="UP000658613">
    <property type="component" value="Unassembled WGS sequence"/>
</dbReference>
<sequence>MQISGKSAIVTGGASGLGLATTKALADAGARVIVIDLPNADQSAIEEINNSASGSVEFAGADVTNEEQVQAAVETANSEGKLSIVVNCAGIGNGIKTASSKGAFPLDAFQKVININLVGTFNVTRLAAQAMLGNEPDGEERGVIINTASVAAFEGQMGQAAYSASKGGVVGMTLPIARDLCRALIRCNTIAPGTFETPMLAQLPDEVKASLGAQVPHPSRLGKPAEFAQLVQSIVENPMINGETIRIDGAIRMGVK</sequence>
<dbReference type="PANTHER" id="PTHR43658">
    <property type="entry name" value="SHORT-CHAIN DEHYDROGENASE/REDUCTASE"/>
    <property type="match status" value="1"/>
</dbReference>
<evidence type="ECO:0000256" key="2">
    <source>
        <dbReference type="ARBA" id="ARBA00023002"/>
    </source>
</evidence>
<comment type="similarity">
    <text evidence="1 3">Belongs to the short-chain dehydrogenases/reductases (SDR) family.</text>
</comment>
<dbReference type="SUPFAM" id="SSF51735">
    <property type="entry name" value="NAD(P)-binding Rossmann-fold domains"/>
    <property type="match status" value="1"/>
</dbReference>
<dbReference type="GO" id="GO:0016491">
    <property type="term" value="F:oxidoreductase activity"/>
    <property type="evidence" value="ECO:0007669"/>
    <property type="project" value="UniProtKB-KW"/>
</dbReference>
<keyword evidence="2" id="KW-0560">Oxidoreductase</keyword>
<dbReference type="AlphaFoldDB" id="A0A931DV94"/>
<dbReference type="EMBL" id="JADOUE010000001">
    <property type="protein sequence ID" value="MBG6122154.1"/>
    <property type="molecule type" value="Genomic_DNA"/>
</dbReference>
<protein>
    <submittedName>
        <fullName evidence="4">NAD(P)-dependent dehydrogenase (Short-subunit alcohol dehydrogenase family)</fullName>
    </submittedName>
</protein>
<comment type="caution">
    <text evidence="4">The sequence shown here is derived from an EMBL/GenBank/DDBJ whole genome shotgun (WGS) entry which is preliminary data.</text>
</comment>
<evidence type="ECO:0000313" key="4">
    <source>
        <dbReference type="EMBL" id="MBG6122154.1"/>
    </source>
</evidence>
<accession>A0A931DV94</accession>
<dbReference type="Pfam" id="PF00106">
    <property type="entry name" value="adh_short"/>
    <property type="match status" value="1"/>
</dbReference>
<gene>
    <name evidence="4" type="ORF">IW254_001123</name>
</gene>